<keyword evidence="5 7" id="KW-1133">Transmembrane helix</keyword>
<feature type="transmembrane region" description="Helical" evidence="7">
    <location>
        <begin position="202"/>
        <end position="219"/>
    </location>
</feature>
<name>A0A432WQD4_9GAMM</name>
<feature type="transmembrane region" description="Helical" evidence="7">
    <location>
        <begin position="135"/>
        <end position="156"/>
    </location>
</feature>
<dbReference type="PANTHER" id="PTHR30106">
    <property type="entry name" value="INNER MEMBRANE PROTEIN YEIH-RELATED"/>
    <property type="match status" value="1"/>
</dbReference>
<organism evidence="8 9">
    <name type="scientific">Aliidiomarina shirensis</name>
    <dbReference type="NCBI Taxonomy" id="1048642"/>
    <lineage>
        <taxon>Bacteria</taxon>
        <taxon>Pseudomonadati</taxon>
        <taxon>Pseudomonadota</taxon>
        <taxon>Gammaproteobacteria</taxon>
        <taxon>Alteromonadales</taxon>
        <taxon>Idiomarinaceae</taxon>
        <taxon>Aliidiomarina</taxon>
    </lineage>
</organism>
<keyword evidence="6 7" id="KW-0472">Membrane</keyword>
<evidence type="ECO:0000256" key="5">
    <source>
        <dbReference type="ARBA" id="ARBA00022989"/>
    </source>
</evidence>
<keyword evidence="3" id="KW-1003">Cell membrane</keyword>
<evidence type="ECO:0000256" key="7">
    <source>
        <dbReference type="SAM" id="Phobius"/>
    </source>
</evidence>
<sequence>MQVIALKHIMFLFVGLLCLTPFISSSLALVLGLAMALLKWVPPQISPAKLVKKLLAISIVGLGFGVSFAAAKSAALTSLPMIVVFITLTLVLALGFSRLLSMDRKTGTLIGAGTAICGGSAVAAVAPTIQARPDQIAVALGCVFVLNAVGLIIFPMVGHWLAMTPQEFGIWAAVAIHDTSSVVGAAEVYSSDSLEVATSVKLLRALAIAPVAVFSAFVYQRIQQRRALKGSAVSNVEAVSESKPKVQLIPTFIIFYVLAIVIANLLPQGEVIYTELFTWAKRLLVVCLYLVGASMSLSTIRNAGFKPMLLAIVLWLIVSVASLLWITW</sequence>
<feature type="transmembrane region" description="Helical" evidence="7">
    <location>
        <begin position="77"/>
        <end position="96"/>
    </location>
</feature>
<protein>
    <submittedName>
        <fullName evidence="8">Putative sulfate exporter family transporter</fullName>
    </submittedName>
</protein>
<dbReference type="Proteomes" id="UP000286934">
    <property type="component" value="Unassembled WGS sequence"/>
</dbReference>
<proteinExistence type="inferred from homology"/>
<feature type="transmembrane region" description="Helical" evidence="7">
    <location>
        <begin position="108"/>
        <end position="129"/>
    </location>
</feature>
<dbReference type="PANTHER" id="PTHR30106:SF1">
    <property type="entry name" value="UPF0324 MEMBRANE PROTEIN FN0533"/>
    <property type="match status" value="1"/>
</dbReference>
<comment type="similarity">
    <text evidence="2">Belongs to the UPF0324 family.</text>
</comment>
<keyword evidence="4 7" id="KW-0812">Transmembrane</keyword>
<dbReference type="InterPro" id="IPR018383">
    <property type="entry name" value="UPF0324_pro"/>
</dbReference>
<dbReference type="Pfam" id="PF03601">
    <property type="entry name" value="Cons_hypoth698"/>
    <property type="match status" value="1"/>
</dbReference>
<evidence type="ECO:0000313" key="9">
    <source>
        <dbReference type="Proteomes" id="UP000286934"/>
    </source>
</evidence>
<evidence type="ECO:0000256" key="2">
    <source>
        <dbReference type="ARBA" id="ARBA00007977"/>
    </source>
</evidence>
<dbReference type="AlphaFoldDB" id="A0A432WQD4"/>
<evidence type="ECO:0000256" key="3">
    <source>
        <dbReference type="ARBA" id="ARBA00022475"/>
    </source>
</evidence>
<evidence type="ECO:0000256" key="1">
    <source>
        <dbReference type="ARBA" id="ARBA00004651"/>
    </source>
</evidence>
<dbReference type="EMBL" id="PIPP01000005">
    <property type="protein sequence ID" value="RUO36003.1"/>
    <property type="molecule type" value="Genomic_DNA"/>
</dbReference>
<accession>A0A432WQD4</accession>
<keyword evidence="9" id="KW-1185">Reference proteome</keyword>
<dbReference type="GO" id="GO:0005886">
    <property type="term" value="C:plasma membrane"/>
    <property type="evidence" value="ECO:0007669"/>
    <property type="project" value="UniProtKB-SubCell"/>
</dbReference>
<comment type="caution">
    <text evidence="8">The sequence shown here is derived from an EMBL/GenBank/DDBJ whole genome shotgun (WGS) entry which is preliminary data.</text>
</comment>
<feature type="transmembrane region" description="Helical" evidence="7">
    <location>
        <begin position="248"/>
        <end position="267"/>
    </location>
</feature>
<feature type="transmembrane region" description="Helical" evidence="7">
    <location>
        <begin position="279"/>
        <end position="297"/>
    </location>
</feature>
<evidence type="ECO:0000313" key="8">
    <source>
        <dbReference type="EMBL" id="RUO36003.1"/>
    </source>
</evidence>
<comment type="subcellular location">
    <subcellularLocation>
        <location evidence="1">Cell membrane</location>
        <topology evidence="1">Multi-pass membrane protein</topology>
    </subcellularLocation>
</comment>
<dbReference type="OrthoDB" id="5393513at2"/>
<gene>
    <name evidence="8" type="ORF">CWE13_10705</name>
</gene>
<feature type="transmembrane region" description="Helical" evidence="7">
    <location>
        <begin position="12"/>
        <end position="38"/>
    </location>
</feature>
<feature type="transmembrane region" description="Helical" evidence="7">
    <location>
        <begin position="309"/>
        <end position="327"/>
    </location>
</feature>
<evidence type="ECO:0000256" key="4">
    <source>
        <dbReference type="ARBA" id="ARBA00022692"/>
    </source>
</evidence>
<dbReference type="RefSeq" id="WP_126808469.1">
    <property type="nucleotide sequence ID" value="NZ_PIPP01000005.1"/>
</dbReference>
<evidence type="ECO:0000256" key="6">
    <source>
        <dbReference type="ARBA" id="ARBA00023136"/>
    </source>
</evidence>
<feature type="transmembrane region" description="Helical" evidence="7">
    <location>
        <begin position="50"/>
        <end position="71"/>
    </location>
</feature>
<reference evidence="9" key="1">
    <citation type="journal article" date="2018" name="Front. Microbiol.">
        <title>Genome-Based Analysis Reveals the Taxonomy and Diversity of the Family Idiomarinaceae.</title>
        <authorList>
            <person name="Liu Y."/>
            <person name="Lai Q."/>
            <person name="Shao Z."/>
        </authorList>
    </citation>
    <scope>NUCLEOTIDE SEQUENCE [LARGE SCALE GENOMIC DNA]</scope>
    <source>
        <strain evidence="9">AIS</strain>
    </source>
</reference>